<sequence length="101" mass="11817">MPALFIFIFFFLKLKKKRFIKAINLICKDTWSGGKFNVNYKSMMTSIDTPLSEVQIKEPQLKTSRGVVKFVLKVSIEWVIQYLFHKYHLDKKILGVRGEGC</sequence>
<gene>
    <name evidence="1" type="primary">orf101</name>
</gene>
<accession>A0A650AFS4</accession>
<dbReference type="EMBL" id="MK527108">
    <property type="protein sequence ID" value="QGN66774.1"/>
    <property type="molecule type" value="Genomic_DNA"/>
</dbReference>
<dbReference type="GeneID" id="42906097"/>
<keyword evidence="1" id="KW-0496">Mitochondrion</keyword>
<name>A0A650AFS4_9PEZI</name>
<organism evidence="1">
    <name type="scientific">Morchella importuna</name>
    <dbReference type="NCBI Taxonomy" id="1174673"/>
    <lineage>
        <taxon>Eukaryota</taxon>
        <taxon>Fungi</taxon>
        <taxon>Dikarya</taxon>
        <taxon>Ascomycota</taxon>
        <taxon>Pezizomycotina</taxon>
        <taxon>Pezizomycetes</taxon>
        <taxon>Pezizales</taxon>
        <taxon>Morchellaceae</taxon>
        <taxon>Morchella</taxon>
    </lineage>
</organism>
<protein>
    <submittedName>
        <fullName evidence="1">Uncharacterized protein</fullName>
    </submittedName>
</protein>
<reference evidence="1" key="1">
    <citation type="submission" date="2019-02" db="EMBL/GenBank/DDBJ databases">
        <title>The largest mitochondrial genome of Morchella importuna (272.2 kb) among fungi reservoir of numerous mitochondrial ORFs, repeatitive sequences and nuclear genome horizontal transfer.</title>
        <authorList>
            <person name="Liu W."/>
            <person name="Bian Y."/>
        </authorList>
    </citation>
    <scope>NUCLEOTIDE SEQUENCE</scope>
</reference>
<proteinExistence type="predicted"/>
<evidence type="ECO:0000313" key="1">
    <source>
        <dbReference type="EMBL" id="QGN66774.1"/>
    </source>
</evidence>
<dbReference type="AlphaFoldDB" id="A0A650AFS4"/>
<dbReference type="RefSeq" id="YP_009722372.1">
    <property type="nucleotide sequence ID" value="NC_045397.1"/>
</dbReference>
<geneLocation type="mitochondrion" evidence="1"/>